<dbReference type="EMBL" id="PKPP01000628">
    <property type="protein sequence ID" value="PWA90485.1"/>
    <property type="molecule type" value="Genomic_DNA"/>
</dbReference>
<organism evidence="1 2">
    <name type="scientific">Artemisia annua</name>
    <name type="common">Sweet wormwood</name>
    <dbReference type="NCBI Taxonomy" id="35608"/>
    <lineage>
        <taxon>Eukaryota</taxon>
        <taxon>Viridiplantae</taxon>
        <taxon>Streptophyta</taxon>
        <taxon>Embryophyta</taxon>
        <taxon>Tracheophyta</taxon>
        <taxon>Spermatophyta</taxon>
        <taxon>Magnoliopsida</taxon>
        <taxon>eudicotyledons</taxon>
        <taxon>Gunneridae</taxon>
        <taxon>Pentapetalae</taxon>
        <taxon>asterids</taxon>
        <taxon>campanulids</taxon>
        <taxon>Asterales</taxon>
        <taxon>Asteraceae</taxon>
        <taxon>Asteroideae</taxon>
        <taxon>Anthemideae</taxon>
        <taxon>Artemisiinae</taxon>
        <taxon>Artemisia</taxon>
    </lineage>
</organism>
<name>A0A2U1PXM4_ARTAN</name>
<evidence type="ECO:0000313" key="1">
    <source>
        <dbReference type="EMBL" id="PWA90485.1"/>
    </source>
</evidence>
<dbReference type="Pfam" id="PF14223">
    <property type="entry name" value="Retrotran_gag_2"/>
    <property type="match status" value="1"/>
</dbReference>
<evidence type="ECO:0000313" key="2">
    <source>
        <dbReference type="Proteomes" id="UP000245207"/>
    </source>
</evidence>
<comment type="caution">
    <text evidence="1">The sequence shown here is derived from an EMBL/GenBank/DDBJ whole genome shotgun (WGS) entry which is preliminary data.</text>
</comment>
<sequence length="177" mass="20329">MVTEITASPTPSKYAKVLTTKNFKNLIPLKLDAEMLNYSNWYNLFPIQIRGCQALEFIQPLASKCVLKSKSKIARDSWEFLEKTFKDNKRSKTVELVGELRSLDIGDLTVDAYFRKIDSLATRLDNLGSNITEDDLVTYTINDLSDKYDQVAHVILNRDPFLDLETVRSWCLFPKLV</sequence>
<gene>
    <name evidence="1" type="ORF">CTI12_AA100140</name>
</gene>
<dbReference type="Proteomes" id="UP000245207">
    <property type="component" value="Unassembled WGS sequence"/>
</dbReference>
<keyword evidence="2" id="KW-1185">Reference proteome</keyword>
<dbReference type="PANTHER" id="PTHR47481">
    <property type="match status" value="1"/>
</dbReference>
<dbReference type="AlphaFoldDB" id="A0A2U1PXM4"/>
<accession>A0A2U1PXM4</accession>
<dbReference type="OrthoDB" id="1303983at2759"/>
<protein>
    <recommendedName>
        <fullName evidence="3">Hybrid signal transduction histidine kinase M</fullName>
    </recommendedName>
</protein>
<dbReference type="PANTHER" id="PTHR47481:SF41">
    <property type="entry name" value="COPIA-LIKE POLYPROTEIN_RETROTRANSPOSON"/>
    <property type="match status" value="1"/>
</dbReference>
<evidence type="ECO:0008006" key="3">
    <source>
        <dbReference type="Google" id="ProtNLM"/>
    </source>
</evidence>
<reference evidence="1 2" key="1">
    <citation type="journal article" date="2018" name="Mol. Plant">
        <title>The genome of Artemisia annua provides insight into the evolution of Asteraceae family and artemisinin biosynthesis.</title>
        <authorList>
            <person name="Shen Q."/>
            <person name="Zhang L."/>
            <person name="Liao Z."/>
            <person name="Wang S."/>
            <person name="Yan T."/>
            <person name="Shi P."/>
            <person name="Liu M."/>
            <person name="Fu X."/>
            <person name="Pan Q."/>
            <person name="Wang Y."/>
            <person name="Lv Z."/>
            <person name="Lu X."/>
            <person name="Zhang F."/>
            <person name="Jiang W."/>
            <person name="Ma Y."/>
            <person name="Chen M."/>
            <person name="Hao X."/>
            <person name="Li L."/>
            <person name="Tang Y."/>
            <person name="Lv G."/>
            <person name="Zhou Y."/>
            <person name="Sun X."/>
            <person name="Brodelius P.E."/>
            <person name="Rose J.K.C."/>
            <person name="Tang K."/>
        </authorList>
    </citation>
    <scope>NUCLEOTIDE SEQUENCE [LARGE SCALE GENOMIC DNA]</scope>
    <source>
        <strain evidence="2">cv. Huhao1</strain>
        <tissue evidence="1">Leaf</tissue>
    </source>
</reference>
<proteinExistence type="predicted"/>